<dbReference type="Pfam" id="PF25539">
    <property type="entry name" value="Bestrophin_2"/>
    <property type="match status" value="1"/>
</dbReference>
<gene>
    <name evidence="11" type="ORF">B0A48_01246</name>
</gene>
<dbReference type="GO" id="GO:0015109">
    <property type="term" value="F:chromate transmembrane transporter activity"/>
    <property type="evidence" value="ECO:0007669"/>
    <property type="project" value="InterPro"/>
</dbReference>
<dbReference type="InterPro" id="IPR003370">
    <property type="entry name" value="Chromate_transpt"/>
</dbReference>
<keyword evidence="8 10" id="KW-0472">Membrane</keyword>
<feature type="compositionally biased region" description="Polar residues" evidence="9">
    <location>
        <begin position="9"/>
        <end position="18"/>
    </location>
</feature>
<evidence type="ECO:0000256" key="9">
    <source>
        <dbReference type="SAM" id="MobiDB-lite"/>
    </source>
</evidence>
<reference evidence="12" key="1">
    <citation type="submission" date="2017-03" db="EMBL/GenBank/DDBJ databases">
        <title>Genomes of endolithic fungi from Antarctica.</title>
        <authorList>
            <person name="Coleine C."/>
            <person name="Masonjones S."/>
            <person name="Stajich J.E."/>
        </authorList>
    </citation>
    <scope>NUCLEOTIDE SEQUENCE [LARGE SCALE GENOMIC DNA]</scope>
    <source>
        <strain evidence="12">CCFEE 5527</strain>
    </source>
</reference>
<dbReference type="GO" id="GO:0005254">
    <property type="term" value="F:chloride channel activity"/>
    <property type="evidence" value="ECO:0007669"/>
    <property type="project" value="InterPro"/>
</dbReference>
<comment type="similarity">
    <text evidence="2">Belongs to the chromate ion transporter (CHR) (TC 2.A.51) family.</text>
</comment>
<evidence type="ECO:0000256" key="2">
    <source>
        <dbReference type="ARBA" id="ARBA00005262"/>
    </source>
</evidence>
<proteinExistence type="inferred from homology"/>
<evidence type="ECO:0000256" key="7">
    <source>
        <dbReference type="ARBA" id="ARBA00023065"/>
    </source>
</evidence>
<dbReference type="PANTHER" id="PTHR33567:SF3">
    <property type="entry name" value="CHROMATE ION TRANSPORTER (EUROFUNG)"/>
    <property type="match status" value="1"/>
</dbReference>
<evidence type="ECO:0000256" key="10">
    <source>
        <dbReference type="SAM" id="Phobius"/>
    </source>
</evidence>
<evidence type="ECO:0000256" key="8">
    <source>
        <dbReference type="ARBA" id="ARBA00023136"/>
    </source>
</evidence>
<feature type="transmembrane region" description="Helical" evidence="10">
    <location>
        <begin position="69"/>
        <end position="89"/>
    </location>
</feature>
<feature type="transmembrane region" description="Helical" evidence="10">
    <location>
        <begin position="456"/>
        <end position="475"/>
    </location>
</feature>
<accession>A0A1V8TSN4</accession>
<dbReference type="GO" id="GO:0005886">
    <property type="term" value="C:plasma membrane"/>
    <property type="evidence" value="ECO:0007669"/>
    <property type="project" value="UniProtKB-SubCell"/>
</dbReference>
<keyword evidence="5 10" id="KW-0812">Transmembrane</keyword>
<feature type="transmembrane region" description="Helical" evidence="10">
    <location>
        <begin position="634"/>
        <end position="656"/>
    </location>
</feature>
<feature type="transmembrane region" description="Helical" evidence="10">
    <location>
        <begin position="779"/>
        <end position="812"/>
    </location>
</feature>
<keyword evidence="12" id="KW-1185">Reference proteome</keyword>
<evidence type="ECO:0000256" key="4">
    <source>
        <dbReference type="ARBA" id="ARBA00022475"/>
    </source>
</evidence>
<feature type="transmembrane region" description="Helical" evidence="10">
    <location>
        <begin position="487"/>
        <end position="504"/>
    </location>
</feature>
<dbReference type="OrthoDB" id="1368at2759"/>
<feature type="transmembrane region" description="Helical" evidence="10">
    <location>
        <begin position="600"/>
        <end position="622"/>
    </location>
</feature>
<dbReference type="PANTHER" id="PTHR33567">
    <property type="entry name" value="CHROMATE ION TRANSPORTER (EUROFUNG)"/>
    <property type="match status" value="1"/>
</dbReference>
<feature type="transmembrane region" description="Helical" evidence="10">
    <location>
        <begin position="702"/>
        <end position="721"/>
    </location>
</feature>
<dbReference type="AlphaFoldDB" id="A0A1V8TSN4"/>
<dbReference type="STRING" id="1507870.A0A1V8TSN4"/>
<evidence type="ECO:0000313" key="11">
    <source>
        <dbReference type="EMBL" id="OQO14370.1"/>
    </source>
</evidence>
<feature type="transmembrane region" description="Helical" evidence="10">
    <location>
        <begin position="742"/>
        <end position="759"/>
    </location>
</feature>
<feature type="transmembrane region" description="Helical" evidence="10">
    <location>
        <begin position="418"/>
        <end position="444"/>
    </location>
</feature>
<organism evidence="11 12">
    <name type="scientific">Cryoendolithus antarcticus</name>
    <dbReference type="NCBI Taxonomy" id="1507870"/>
    <lineage>
        <taxon>Eukaryota</taxon>
        <taxon>Fungi</taxon>
        <taxon>Dikarya</taxon>
        <taxon>Ascomycota</taxon>
        <taxon>Pezizomycotina</taxon>
        <taxon>Dothideomycetes</taxon>
        <taxon>Dothideomycetidae</taxon>
        <taxon>Cladosporiales</taxon>
        <taxon>Cladosporiaceae</taxon>
        <taxon>Cryoendolithus</taxon>
    </lineage>
</organism>
<keyword evidence="4" id="KW-1003">Cell membrane</keyword>
<feature type="transmembrane region" description="Helical" evidence="10">
    <location>
        <begin position="31"/>
        <end position="57"/>
    </location>
</feature>
<dbReference type="Proteomes" id="UP000192596">
    <property type="component" value="Unassembled WGS sequence"/>
</dbReference>
<dbReference type="EMBL" id="NAJO01000002">
    <property type="protein sequence ID" value="OQO14370.1"/>
    <property type="molecule type" value="Genomic_DNA"/>
</dbReference>
<feature type="transmembrane region" description="Helical" evidence="10">
    <location>
        <begin position="289"/>
        <end position="307"/>
    </location>
</feature>
<protein>
    <submittedName>
        <fullName evidence="11">Uncharacterized protein</fullName>
    </submittedName>
</protein>
<evidence type="ECO:0000256" key="6">
    <source>
        <dbReference type="ARBA" id="ARBA00022989"/>
    </source>
</evidence>
<dbReference type="InParanoid" id="A0A1V8TSN4"/>
<keyword evidence="3" id="KW-0813">Transport</keyword>
<evidence type="ECO:0000256" key="1">
    <source>
        <dbReference type="ARBA" id="ARBA00004651"/>
    </source>
</evidence>
<evidence type="ECO:0000256" key="5">
    <source>
        <dbReference type="ARBA" id="ARBA00022692"/>
    </source>
</evidence>
<feature type="region of interest" description="Disordered" evidence="9">
    <location>
        <begin position="1"/>
        <end position="20"/>
    </location>
</feature>
<sequence>MPRPRRHISTPTGSNFPLYNSHRKKPRRWPLALRFIKGAIHADIAIPVLLHSAFAALVTYIDRIREDHIGLPSSIIPSLSIVVGLMLVFRNQTSYDRFWQGNVFMTQIQTSIRNLTRSFLAGSHTTGKKTSDDERADTERTVRILLAMMYAVKNHLRAEWGATMSNLPFLLPQTTTELARHRRESTSTQKPEYSELLSAGTTSFEDRGLGLLLQLSVQIEGYIKRGTDREWWHAPVAAQMTGQLNTLVSAYGSLETIHLTGVPVAYLIHLRQVLALFGILLPFALTEEMWWMTVPLTSVLMFTLYGIEAIAEQLEDPFGMDKNDIKVDAIVEDLRVETMPTGDRVSKIAVVDMLVHNWWLGFTSFGGPSVHFQIFRRLYVEKYQWLDESQYAELFALCQALSGPGSTKMHLAINMLQYDLLTGVLAFLIWSLPMALAAFGLALGVRNIGAELPGPVYALLSGLNSATVGIIALAAIQLSTKAITDRLTRVLVFLGAAAGLLYNALWYFPLIMVCGGLATVVFDLRLFQRTWKAMRMSKPGDDRVPEEHELATPVAADSAPQIHATHAGSSHKDAPSVDATPIPTLSATQTPAPDRTSWKVGTAIIAAFFVSFIVFMVCRGTIGGTNRGFDLFANLYLAGTIIFGGGPVVIPLLREYIVAPGWVSPRDFLLGLAITQAFPGPNFNFAVYLGTLAVADTSIPPVVGAMIGFVGIFTPGLWLLVGTTKIWATVRKVHAVRAALRGIHAAAVGLVFTAVYRLFQIGYLDAEAQGGSSLSRDGWWVVIIAAACYGGMHFHLSPPLAIVLGAIMGLIWYGVTK</sequence>
<feature type="region of interest" description="Disordered" evidence="9">
    <location>
        <begin position="565"/>
        <end position="594"/>
    </location>
</feature>
<comment type="caution">
    <text evidence="11">The sequence shown here is derived from an EMBL/GenBank/DDBJ whole genome shotgun (WGS) entry which is preliminary data.</text>
</comment>
<keyword evidence="6 10" id="KW-1133">Transmembrane helix</keyword>
<keyword evidence="7" id="KW-0406">Ion transport</keyword>
<dbReference type="InterPro" id="IPR044669">
    <property type="entry name" value="YneE/VCCN1/2-like"/>
</dbReference>
<comment type="subcellular location">
    <subcellularLocation>
        <location evidence="1">Cell membrane</location>
        <topology evidence="1">Multi-pass membrane protein</topology>
    </subcellularLocation>
</comment>
<dbReference type="Pfam" id="PF02417">
    <property type="entry name" value="Chromate_transp"/>
    <property type="match status" value="2"/>
</dbReference>
<evidence type="ECO:0000313" key="12">
    <source>
        <dbReference type="Proteomes" id="UP000192596"/>
    </source>
</evidence>
<evidence type="ECO:0000256" key="3">
    <source>
        <dbReference type="ARBA" id="ARBA00022448"/>
    </source>
</evidence>
<name>A0A1V8TSN4_9PEZI</name>